<protein>
    <submittedName>
        <fullName evidence="4">Putative membrane protein</fullName>
    </submittedName>
</protein>
<feature type="region of interest" description="Disordered" evidence="1">
    <location>
        <begin position="1"/>
        <end position="41"/>
    </location>
</feature>
<keyword evidence="2" id="KW-0472">Membrane</keyword>
<dbReference type="RefSeq" id="WP_141922790.1">
    <property type="nucleotide sequence ID" value="NZ_VFQC01000001.1"/>
</dbReference>
<dbReference type="PANTHER" id="PTHR34473:SF2">
    <property type="entry name" value="UPF0699 TRANSMEMBRANE PROTEIN YDBT"/>
    <property type="match status" value="1"/>
</dbReference>
<dbReference type="EMBL" id="VFQC01000001">
    <property type="protein sequence ID" value="TQN31444.1"/>
    <property type="molecule type" value="Genomic_DNA"/>
</dbReference>
<feature type="transmembrane region" description="Helical" evidence="2">
    <location>
        <begin position="78"/>
        <end position="98"/>
    </location>
</feature>
<dbReference type="AlphaFoldDB" id="A0A543NI61"/>
<evidence type="ECO:0000313" key="4">
    <source>
        <dbReference type="EMBL" id="TQN31444.1"/>
    </source>
</evidence>
<feature type="compositionally biased region" description="Basic and acidic residues" evidence="1">
    <location>
        <begin position="209"/>
        <end position="224"/>
    </location>
</feature>
<dbReference type="Pfam" id="PF03703">
    <property type="entry name" value="bPH_2"/>
    <property type="match status" value="2"/>
</dbReference>
<keyword evidence="2" id="KW-0812">Transmembrane</keyword>
<evidence type="ECO:0000256" key="2">
    <source>
        <dbReference type="SAM" id="Phobius"/>
    </source>
</evidence>
<dbReference type="Proteomes" id="UP000317422">
    <property type="component" value="Unassembled WGS sequence"/>
</dbReference>
<feature type="transmembrane region" description="Helical" evidence="2">
    <location>
        <begin position="48"/>
        <end position="72"/>
    </location>
</feature>
<comment type="caution">
    <text evidence="4">The sequence shown here is derived from an EMBL/GenBank/DDBJ whole genome shotgun (WGS) entry which is preliminary data.</text>
</comment>
<evidence type="ECO:0000259" key="3">
    <source>
        <dbReference type="Pfam" id="PF03703"/>
    </source>
</evidence>
<feature type="region of interest" description="Disordered" evidence="1">
    <location>
        <begin position="194"/>
        <end position="226"/>
    </location>
</feature>
<feature type="transmembrane region" description="Helical" evidence="2">
    <location>
        <begin position="239"/>
        <end position="265"/>
    </location>
</feature>
<feature type="transmembrane region" description="Helical" evidence="2">
    <location>
        <begin position="431"/>
        <end position="458"/>
    </location>
</feature>
<name>A0A543NI61_9ACTN</name>
<keyword evidence="2" id="KW-1133">Transmembrane helix</keyword>
<evidence type="ECO:0000313" key="5">
    <source>
        <dbReference type="Proteomes" id="UP000317422"/>
    </source>
</evidence>
<dbReference type="PANTHER" id="PTHR34473">
    <property type="entry name" value="UPF0699 TRANSMEMBRANE PROTEIN YDBS"/>
    <property type="match status" value="1"/>
</dbReference>
<dbReference type="OrthoDB" id="4121259at2"/>
<evidence type="ECO:0000256" key="1">
    <source>
        <dbReference type="SAM" id="MobiDB-lite"/>
    </source>
</evidence>
<accession>A0A543NI61</accession>
<dbReference type="PIRSF" id="PIRSF026631">
    <property type="entry name" value="UCP026631"/>
    <property type="match status" value="1"/>
</dbReference>
<keyword evidence="5" id="KW-1185">Reference proteome</keyword>
<sequence>MTERWRFGGGMEDNSSSRPDREGEDAEEVPAPSTTPSLAGEEERRLSALTLVTAPIAHLKNFITPIAIAVVAGTFNPWILVSAAVAVLGMFVSGLVTWRTFRYRLGEQRLEIRQGLLNRSRRSIPVERIRGVDITSKLLHRALGLAVVQIEAAAGGGASEEGKLDAVTVAEAQRVRRELLHRRAVLLGESSRGHVTDAAEAATTEEEDRSGGEGQDGRTSEREGQSPAETVYFVMPRRWYFYSLLSLGYLLTPFAALATLLGFLAQNVDEVIDTTPGSAAYETAESMLRGGTMVLIALGASAFVLLLLMMPVFAVVSYTVTHWGFTLSGRTESLVAERGLFTRQNVTLERRRIRGYELLDTPLQRSRSAVRLNAVVTGLGEATTRAALLPIGDRPRVTEVVEKALVPYRGTLRSHPRAALGRRLSRAVVPWGLASVVAVFLGFPWLALVLGLGALLGIPLGVDRYRSLGHGRDRRMVSARWGTLRRRQAHVQRDAIIGWNWRQSPFQRRPGLATAQFAVGAGAGAYPIVDADFADSVAFAADVTPEVVRPFLVPQQTEEG</sequence>
<feature type="transmembrane region" description="Helical" evidence="2">
    <location>
        <begin position="294"/>
        <end position="320"/>
    </location>
</feature>
<reference evidence="4 5" key="1">
    <citation type="submission" date="2019-06" db="EMBL/GenBank/DDBJ databases">
        <title>Sequencing the genomes of 1000 actinobacteria strains.</title>
        <authorList>
            <person name="Klenk H.-P."/>
        </authorList>
    </citation>
    <scope>NUCLEOTIDE SEQUENCE [LARGE SCALE GENOMIC DNA]</scope>
    <source>
        <strain evidence="4 5">DSM 45015</strain>
    </source>
</reference>
<dbReference type="InterPro" id="IPR005182">
    <property type="entry name" value="YdbS-like_PH"/>
</dbReference>
<feature type="domain" description="YdbS-like PH" evidence="3">
    <location>
        <begin position="473"/>
        <end position="534"/>
    </location>
</feature>
<dbReference type="InterPro" id="IPR014529">
    <property type="entry name" value="UCP026631"/>
</dbReference>
<organism evidence="4 5">
    <name type="scientific">Haloactinospora alba</name>
    <dbReference type="NCBI Taxonomy" id="405555"/>
    <lineage>
        <taxon>Bacteria</taxon>
        <taxon>Bacillati</taxon>
        <taxon>Actinomycetota</taxon>
        <taxon>Actinomycetes</taxon>
        <taxon>Streptosporangiales</taxon>
        <taxon>Nocardiopsidaceae</taxon>
        <taxon>Haloactinospora</taxon>
    </lineage>
</organism>
<gene>
    <name evidence="4" type="ORF">FHX37_1348</name>
</gene>
<proteinExistence type="predicted"/>
<feature type="domain" description="YdbS-like PH" evidence="3">
    <location>
        <begin position="98"/>
        <end position="178"/>
    </location>
</feature>